<name>A0AAW9KKZ8_CLOPF</name>
<dbReference type="InterPro" id="IPR051015">
    <property type="entry name" value="EvgA-like"/>
</dbReference>
<reference evidence="5" key="1">
    <citation type="submission" date="2019-11" db="EMBL/GenBank/DDBJ databases">
        <title>Characterization of Clostridium perfringens isolates from swine manure treated agricultural soils.</title>
        <authorList>
            <person name="Wushke S.T."/>
        </authorList>
    </citation>
    <scope>NUCLEOTIDE SEQUENCE</scope>
    <source>
        <strain evidence="5">X62</strain>
    </source>
</reference>
<feature type="non-terminal residue" evidence="5">
    <location>
        <position position="99"/>
    </location>
</feature>
<sequence>MLNNKIKVIIVDDHDLIREGLTRIISFEDDLVILGQFRNGEELLLTLEDKKPDVILLDINMPIKNGLDTLKILKEDYNDIKVVMLTVENDKKTIMKAID</sequence>
<dbReference type="CDD" id="cd17535">
    <property type="entry name" value="REC_NarL-like"/>
    <property type="match status" value="1"/>
</dbReference>
<gene>
    <name evidence="5" type="ORF">GNF83_19965</name>
</gene>
<feature type="modified residue" description="4-aspartylphosphate" evidence="3">
    <location>
        <position position="58"/>
    </location>
</feature>
<dbReference type="PROSITE" id="PS50110">
    <property type="entry name" value="RESPONSE_REGULATORY"/>
    <property type="match status" value="1"/>
</dbReference>
<dbReference type="SUPFAM" id="SSF52172">
    <property type="entry name" value="CheY-like"/>
    <property type="match status" value="1"/>
</dbReference>
<comment type="function">
    <text evidence="2">May play the central regulatory role in sporulation. It may be an element of the effector pathway responsible for the activation of sporulation genes in response to nutritional stress. Spo0A may act in concert with spo0H (a sigma factor) to control the expression of some genes that are critical to the sporulation process.</text>
</comment>
<comment type="caution">
    <text evidence="5">The sequence shown here is derived from an EMBL/GenBank/DDBJ whole genome shotgun (WGS) entry which is preliminary data.</text>
</comment>
<protein>
    <recommendedName>
        <fullName evidence="1">Stage 0 sporulation protein A homolog</fullName>
    </recommendedName>
</protein>
<evidence type="ECO:0000256" key="2">
    <source>
        <dbReference type="ARBA" id="ARBA00024867"/>
    </source>
</evidence>
<dbReference type="Gene3D" id="3.40.50.2300">
    <property type="match status" value="1"/>
</dbReference>
<organism evidence="5 6">
    <name type="scientific">Clostridium perfringens</name>
    <dbReference type="NCBI Taxonomy" id="1502"/>
    <lineage>
        <taxon>Bacteria</taxon>
        <taxon>Bacillati</taxon>
        <taxon>Bacillota</taxon>
        <taxon>Clostridia</taxon>
        <taxon>Eubacteriales</taxon>
        <taxon>Clostridiaceae</taxon>
        <taxon>Clostridium</taxon>
    </lineage>
</organism>
<feature type="domain" description="Response regulatory" evidence="4">
    <location>
        <begin position="7"/>
        <end position="99"/>
    </location>
</feature>
<dbReference type="InterPro" id="IPR001789">
    <property type="entry name" value="Sig_transdc_resp-reg_receiver"/>
</dbReference>
<evidence type="ECO:0000313" key="6">
    <source>
        <dbReference type="Proteomes" id="UP001288944"/>
    </source>
</evidence>
<proteinExistence type="predicted"/>
<evidence type="ECO:0000259" key="4">
    <source>
        <dbReference type="PROSITE" id="PS50110"/>
    </source>
</evidence>
<evidence type="ECO:0000256" key="3">
    <source>
        <dbReference type="PROSITE-ProRule" id="PRU00169"/>
    </source>
</evidence>
<dbReference type="InterPro" id="IPR011006">
    <property type="entry name" value="CheY-like_superfamily"/>
</dbReference>
<dbReference type="PANTHER" id="PTHR45566">
    <property type="entry name" value="HTH-TYPE TRANSCRIPTIONAL REGULATOR YHJB-RELATED"/>
    <property type="match status" value="1"/>
</dbReference>
<evidence type="ECO:0000313" key="5">
    <source>
        <dbReference type="EMBL" id="MDZ7543409.1"/>
    </source>
</evidence>
<dbReference type="InterPro" id="IPR058245">
    <property type="entry name" value="NreC/VraR/RcsB-like_REC"/>
</dbReference>
<accession>A0AAW9KKZ8</accession>
<dbReference type="Pfam" id="PF00072">
    <property type="entry name" value="Response_reg"/>
    <property type="match status" value="1"/>
</dbReference>
<dbReference type="Proteomes" id="UP001288944">
    <property type="component" value="Unassembled WGS sequence"/>
</dbReference>
<dbReference type="AlphaFoldDB" id="A0AAW9KKZ8"/>
<evidence type="ECO:0000256" key="1">
    <source>
        <dbReference type="ARBA" id="ARBA00018672"/>
    </source>
</evidence>
<dbReference type="PANTHER" id="PTHR45566:SF2">
    <property type="entry name" value="NARL SUBFAMILY"/>
    <property type="match status" value="1"/>
</dbReference>
<dbReference type="EMBL" id="WNUR01001153">
    <property type="protein sequence ID" value="MDZ7543409.1"/>
    <property type="molecule type" value="Genomic_DNA"/>
</dbReference>
<dbReference type="SMART" id="SM00448">
    <property type="entry name" value="REC"/>
    <property type="match status" value="1"/>
</dbReference>
<keyword evidence="3" id="KW-0597">Phosphoprotein</keyword>
<dbReference type="GO" id="GO:0000160">
    <property type="term" value="P:phosphorelay signal transduction system"/>
    <property type="evidence" value="ECO:0007669"/>
    <property type="project" value="InterPro"/>
</dbReference>